<keyword evidence="2" id="KW-0732">Signal</keyword>
<evidence type="ECO:0000256" key="1">
    <source>
        <dbReference type="SAM" id="MobiDB-lite"/>
    </source>
</evidence>
<dbReference type="Proteomes" id="UP000295293">
    <property type="component" value="Unassembled WGS sequence"/>
</dbReference>
<keyword evidence="5" id="KW-1185">Reference proteome</keyword>
<dbReference type="SUPFAM" id="SSF56601">
    <property type="entry name" value="beta-lactamase/transpeptidase-like"/>
    <property type="match status" value="1"/>
</dbReference>
<dbReference type="PANTHER" id="PTHR43283">
    <property type="entry name" value="BETA-LACTAMASE-RELATED"/>
    <property type="match status" value="1"/>
</dbReference>
<evidence type="ECO:0000313" key="4">
    <source>
        <dbReference type="EMBL" id="TDR42443.1"/>
    </source>
</evidence>
<dbReference type="InterPro" id="IPR001466">
    <property type="entry name" value="Beta-lactam-related"/>
</dbReference>
<organism evidence="4 5">
    <name type="scientific">Tahibacter aquaticus</name>
    <dbReference type="NCBI Taxonomy" id="520092"/>
    <lineage>
        <taxon>Bacteria</taxon>
        <taxon>Pseudomonadati</taxon>
        <taxon>Pseudomonadota</taxon>
        <taxon>Gammaproteobacteria</taxon>
        <taxon>Lysobacterales</taxon>
        <taxon>Rhodanobacteraceae</taxon>
        <taxon>Tahibacter</taxon>
    </lineage>
</organism>
<dbReference type="PANTHER" id="PTHR43283:SF3">
    <property type="entry name" value="BETA-LACTAMASE FAMILY PROTEIN (AFU_ORTHOLOGUE AFUA_5G07500)"/>
    <property type="match status" value="1"/>
</dbReference>
<evidence type="ECO:0000313" key="5">
    <source>
        <dbReference type="Proteomes" id="UP000295293"/>
    </source>
</evidence>
<name>A0A4R6YUV6_9GAMM</name>
<dbReference type="AlphaFoldDB" id="A0A4R6YUV6"/>
<feature type="signal peptide" evidence="2">
    <location>
        <begin position="1"/>
        <end position="21"/>
    </location>
</feature>
<sequence length="437" mass="47086">MVGRLRTFAWLAVLAAASAHAGQTPSLPAADIEGGNRAKPATGRRPEPTVEGFSVQRLQRIDAFLSEATRPGAYLGAVALVARHGKVVHYRAYGHRDLARTQPMRTDAIFRIYSMSKTIASVAVLLLLEEGRLSLDDPIGNYLPAFADVQVYTGGTPAAPQLRQPARPITIRHLLTHTAGFATVSGETATSLLEQANLREAASLSDYAERAARAPLGADPGTRFRYDGVNTDIAGRLVEVVSGQPYAQFLRERVFVPLQMRDTGFAVDAAARGRVPDFVSSDDSGHLVPADQISAREPGARLTPYDSGAGGLYSTAQDYWRFSQMLLERGTPLLGRKTVELMLHDHLTQPGLSVTGLPDGEGFGLGGSVLLDAAKRGRLGTNGQFGWSGASSTYYTVDPAEDLVAILLLQYLPRGGAHDLPKLQHRYYNLVYQALVP</sequence>
<evidence type="ECO:0000259" key="3">
    <source>
        <dbReference type="Pfam" id="PF00144"/>
    </source>
</evidence>
<dbReference type="Pfam" id="PF00144">
    <property type="entry name" value="Beta-lactamase"/>
    <property type="match status" value="1"/>
</dbReference>
<dbReference type="InterPro" id="IPR012338">
    <property type="entry name" value="Beta-lactam/transpept-like"/>
</dbReference>
<reference evidence="4 5" key="1">
    <citation type="submission" date="2019-03" db="EMBL/GenBank/DDBJ databases">
        <title>Genomic Encyclopedia of Type Strains, Phase IV (KMG-IV): sequencing the most valuable type-strain genomes for metagenomic binning, comparative biology and taxonomic classification.</title>
        <authorList>
            <person name="Goeker M."/>
        </authorList>
    </citation>
    <scope>NUCLEOTIDE SEQUENCE [LARGE SCALE GENOMIC DNA]</scope>
    <source>
        <strain evidence="4 5">DSM 21667</strain>
    </source>
</reference>
<gene>
    <name evidence="4" type="ORF">DFR29_10826</name>
</gene>
<comment type="caution">
    <text evidence="4">The sequence shown here is derived from an EMBL/GenBank/DDBJ whole genome shotgun (WGS) entry which is preliminary data.</text>
</comment>
<dbReference type="InterPro" id="IPR050789">
    <property type="entry name" value="Diverse_Enzym_Activities"/>
</dbReference>
<feature type="domain" description="Beta-lactamase-related" evidence="3">
    <location>
        <begin position="68"/>
        <end position="414"/>
    </location>
</feature>
<dbReference type="Gene3D" id="3.40.710.10">
    <property type="entry name" value="DD-peptidase/beta-lactamase superfamily"/>
    <property type="match status" value="1"/>
</dbReference>
<accession>A0A4R6YUV6</accession>
<protein>
    <submittedName>
        <fullName evidence="4">CubicO group peptidase (Beta-lactamase class C family)</fullName>
    </submittedName>
</protein>
<proteinExistence type="predicted"/>
<dbReference type="EMBL" id="SNZH01000008">
    <property type="protein sequence ID" value="TDR42443.1"/>
    <property type="molecule type" value="Genomic_DNA"/>
</dbReference>
<feature type="region of interest" description="Disordered" evidence="1">
    <location>
        <begin position="25"/>
        <end position="50"/>
    </location>
</feature>
<evidence type="ECO:0000256" key="2">
    <source>
        <dbReference type="SAM" id="SignalP"/>
    </source>
</evidence>
<feature type="chain" id="PRO_5020448130" evidence="2">
    <location>
        <begin position="22"/>
        <end position="437"/>
    </location>
</feature>